<sequence length="31" mass="3814">MLWHGQKDCRRTEAVLQERWLPRFGRSAEEK</sequence>
<protein>
    <submittedName>
        <fullName evidence="1">Uncharacterized protein</fullName>
    </submittedName>
</protein>
<dbReference type="Proteomes" id="UP000053864">
    <property type="component" value="Unassembled WGS sequence"/>
</dbReference>
<reference evidence="1 2" key="1">
    <citation type="submission" date="2013-11" db="EMBL/GenBank/DDBJ databases">
        <title>The Genome Sequence of Phytophthora parasitica CJ05E6.</title>
        <authorList>
            <consortium name="The Broad Institute Genomics Platform"/>
            <person name="Russ C."/>
            <person name="Tyler B."/>
            <person name="Panabieres F."/>
            <person name="Shan W."/>
            <person name="Tripathy S."/>
            <person name="Grunwald N."/>
            <person name="Machado M."/>
            <person name="Johnson C.S."/>
            <person name="Arredondo F."/>
            <person name="Hong C."/>
            <person name="Coffey M."/>
            <person name="Young S.K."/>
            <person name="Zeng Q."/>
            <person name="Gargeya S."/>
            <person name="Fitzgerald M."/>
            <person name="Abouelleil A."/>
            <person name="Alvarado L."/>
            <person name="Chapman S.B."/>
            <person name="Gainer-Dewar J."/>
            <person name="Goldberg J."/>
            <person name="Griggs A."/>
            <person name="Gujja S."/>
            <person name="Hansen M."/>
            <person name="Howarth C."/>
            <person name="Imamovic A."/>
            <person name="Ireland A."/>
            <person name="Larimer J."/>
            <person name="McCowan C."/>
            <person name="Murphy C."/>
            <person name="Pearson M."/>
            <person name="Poon T.W."/>
            <person name="Priest M."/>
            <person name="Roberts A."/>
            <person name="Saif S."/>
            <person name="Shea T."/>
            <person name="Sykes S."/>
            <person name="Wortman J."/>
            <person name="Nusbaum C."/>
            <person name="Birren B."/>
        </authorList>
    </citation>
    <scope>NUCLEOTIDE SEQUENCE [LARGE SCALE GENOMIC DNA]</scope>
    <source>
        <strain evidence="1 2">CJ05E6</strain>
    </source>
</reference>
<evidence type="ECO:0000313" key="1">
    <source>
        <dbReference type="EMBL" id="ETL41101.1"/>
    </source>
</evidence>
<organism evidence="1 2">
    <name type="scientific">Phytophthora nicotianae</name>
    <name type="common">Potato buckeye rot agent</name>
    <name type="synonym">Phytophthora parasitica</name>
    <dbReference type="NCBI Taxonomy" id="4792"/>
    <lineage>
        <taxon>Eukaryota</taxon>
        <taxon>Sar</taxon>
        <taxon>Stramenopiles</taxon>
        <taxon>Oomycota</taxon>
        <taxon>Peronosporomycetes</taxon>
        <taxon>Peronosporales</taxon>
        <taxon>Peronosporaceae</taxon>
        <taxon>Phytophthora</taxon>
    </lineage>
</organism>
<evidence type="ECO:0000313" key="2">
    <source>
        <dbReference type="Proteomes" id="UP000053864"/>
    </source>
</evidence>
<dbReference type="AlphaFoldDB" id="W2J3Z6"/>
<proteinExistence type="predicted"/>
<name>W2J3Z6_PHYNI</name>
<gene>
    <name evidence="1" type="ORF">L916_07845</name>
</gene>
<accession>W2J3Z6</accession>
<dbReference type="EMBL" id="KI672706">
    <property type="protein sequence ID" value="ETL41101.1"/>
    <property type="molecule type" value="Genomic_DNA"/>
</dbReference>